<dbReference type="Proteomes" id="UP000218785">
    <property type="component" value="Chromosome"/>
</dbReference>
<accession>A0A1Z4MVY6</accession>
<dbReference type="RefSeq" id="WP_096574644.1">
    <property type="nucleotide sequence ID" value="NZ_CAWNJS010000001.1"/>
</dbReference>
<dbReference type="AlphaFoldDB" id="A0A1Z4MVY6"/>
<proteinExistence type="predicted"/>
<dbReference type="EMBL" id="AP018248">
    <property type="protein sequence ID" value="BAY97617.1"/>
    <property type="molecule type" value="Genomic_DNA"/>
</dbReference>
<keyword evidence="2" id="KW-1185">Reference proteome</keyword>
<reference evidence="1 2" key="1">
    <citation type="submission" date="2017-06" db="EMBL/GenBank/DDBJ databases">
        <title>Genome sequencing of cyanobaciteial culture collection at National Institute for Environmental Studies (NIES).</title>
        <authorList>
            <person name="Hirose Y."/>
            <person name="Shimura Y."/>
            <person name="Fujisawa T."/>
            <person name="Nakamura Y."/>
            <person name="Kawachi M."/>
        </authorList>
    </citation>
    <scope>NUCLEOTIDE SEQUENCE [LARGE SCALE GENOMIC DNA]</scope>
    <source>
        <strain evidence="1 2">NIES-37</strain>
    </source>
</reference>
<gene>
    <name evidence="1" type="ORF">NIES37_15610</name>
</gene>
<organism evidence="1 2">
    <name type="scientific">Tolypothrix tenuis PCC 7101</name>
    <dbReference type="NCBI Taxonomy" id="231146"/>
    <lineage>
        <taxon>Bacteria</taxon>
        <taxon>Bacillati</taxon>
        <taxon>Cyanobacteriota</taxon>
        <taxon>Cyanophyceae</taxon>
        <taxon>Nostocales</taxon>
        <taxon>Tolypothrichaceae</taxon>
        <taxon>Tolypothrix</taxon>
    </lineage>
</organism>
<evidence type="ECO:0000313" key="2">
    <source>
        <dbReference type="Proteomes" id="UP000218785"/>
    </source>
</evidence>
<name>A0A1Z4MVY6_9CYAN</name>
<evidence type="ECO:0000313" key="1">
    <source>
        <dbReference type="EMBL" id="BAY97617.1"/>
    </source>
</evidence>
<protein>
    <submittedName>
        <fullName evidence="1">Uncharacterized protein</fullName>
    </submittedName>
</protein>
<sequence length="92" mass="10587">MKNEIRSLQTSKIIFNRKFRSDIFTSICQAFSDFCKNAIATLTADPNELQVVQKLDRQGNTYWQAYDPATGKSFSSGSEADVSMWIEQLYKY</sequence>
<dbReference type="KEGG" id="ttq:NIES37_15610"/>